<gene>
    <name evidence="7" type="ORF">QVD17_15378</name>
</gene>
<dbReference type="GO" id="GO:0046983">
    <property type="term" value="F:protein dimerization activity"/>
    <property type="evidence" value="ECO:0007669"/>
    <property type="project" value="InterPro"/>
</dbReference>
<dbReference type="GO" id="GO:0080090">
    <property type="term" value="P:regulation of primary metabolic process"/>
    <property type="evidence" value="ECO:0007669"/>
    <property type="project" value="UniProtKB-ARBA"/>
</dbReference>
<keyword evidence="3" id="KW-0804">Transcription</keyword>
<evidence type="ECO:0000256" key="1">
    <source>
        <dbReference type="ARBA" id="ARBA00004123"/>
    </source>
</evidence>
<feature type="compositionally biased region" description="Acidic residues" evidence="5">
    <location>
        <begin position="118"/>
        <end position="137"/>
    </location>
</feature>
<reference evidence="7" key="1">
    <citation type="journal article" date="2023" name="bioRxiv">
        <title>Improved chromosome-level genome assembly for marigold (Tagetes erecta).</title>
        <authorList>
            <person name="Jiang F."/>
            <person name="Yuan L."/>
            <person name="Wang S."/>
            <person name="Wang H."/>
            <person name="Xu D."/>
            <person name="Wang A."/>
            <person name="Fan W."/>
        </authorList>
    </citation>
    <scope>NUCLEOTIDE SEQUENCE</scope>
    <source>
        <strain evidence="7">WSJ</strain>
        <tissue evidence="7">Leaf</tissue>
    </source>
</reference>
<accession>A0AAD8KPU9</accession>
<dbReference type="InterPro" id="IPR036638">
    <property type="entry name" value="HLH_DNA-bd_sf"/>
</dbReference>
<dbReference type="PANTHER" id="PTHR46266">
    <property type="entry name" value="TRANSCRIPTION FACTOR TT8"/>
    <property type="match status" value="1"/>
</dbReference>
<sequence length="493" mass="54653">MSEAPATTFFASASDIDVRRAFDCVVVVRKTTMVADCCGHVGGSYLLEYVVGDYTGPVEENKELIQHVKLFFVIGNENMILPAPPKPAVSAHSSNTTLSPPHQIFLNAIEPSYSIEDDGVETEETGDEDEDDEEEEYSGGGDETKNIVGDDDDGNEKEQISGFEFVKETNDHELLQVGMSGDMIMLNDGSNNLDTHFNLLATSLDRDDNSLVASTQDEEILAPEDSRYSYTVSTIIQNQLTRRSNHSQTPASYHSSLYSTQSSFTTWTTTSNHQQSRNLPTTSTSQRLLKYILFTIPFLHSSLKTADVDASDSVASGLLRKTTSQEELISANHVLAERRRREKLNERFIMLRTLVPLVTKMDKASILDDTIEYVKQLRRKIYDLESRCPSDKSKVRAVEGGRGGGGGKAVEVSIIENDALVEMQCRHREGLLLDVMKKLRELGVEVTTVESCVDGGMFTAEMRAKVKVRKGNNGKKISIMQVRKAIDQTISPS</sequence>
<evidence type="ECO:0000256" key="4">
    <source>
        <dbReference type="ARBA" id="ARBA00023242"/>
    </source>
</evidence>
<proteinExistence type="predicted"/>
<dbReference type="PROSITE" id="PS50888">
    <property type="entry name" value="BHLH"/>
    <property type="match status" value="1"/>
</dbReference>
<comment type="caution">
    <text evidence="7">The sequence shown here is derived from an EMBL/GenBank/DDBJ whole genome shotgun (WGS) entry which is preliminary data.</text>
</comment>
<dbReference type="InterPro" id="IPR011598">
    <property type="entry name" value="bHLH_dom"/>
</dbReference>
<dbReference type="GO" id="GO:0005634">
    <property type="term" value="C:nucleus"/>
    <property type="evidence" value="ECO:0007669"/>
    <property type="project" value="UniProtKB-SubCell"/>
</dbReference>
<dbReference type="InterPro" id="IPR054502">
    <property type="entry name" value="bHLH-TF_ACT-like_plant"/>
</dbReference>
<comment type="subcellular location">
    <subcellularLocation>
        <location evidence="1">Nucleus</location>
    </subcellularLocation>
</comment>
<dbReference type="SMART" id="SM00353">
    <property type="entry name" value="HLH"/>
    <property type="match status" value="1"/>
</dbReference>
<protein>
    <recommendedName>
        <fullName evidence="6">BHLH domain-containing protein</fullName>
    </recommendedName>
</protein>
<feature type="region of interest" description="Disordered" evidence="5">
    <location>
        <begin position="118"/>
        <end position="157"/>
    </location>
</feature>
<evidence type="ECO:0000313" key="7">
    <source>
        <dbReference type="EMBL" id="KAK1426699.1"/>
    </source>
</evidence>
<evidence type="ECO:0000259" key="6">
    <source>
        <dbReference type="PROSITE" id="PS50888"/>
    </source>
</evidence>
<dbReference type="Gene3D" id="4.10.280.10">
    <property type="entry name" value="Helix-loop-helix DNA-binding domain"/>
    <property type="match status" value="1"/>
</dbReference>
<keyword evidence="2" id="KW-0805">Transcription regulation</keyword>
<dbReference type="Pfam" id="PF00010">
    <property type="entry name" value="HLH"/>
    <property type="match status" value="1"/>
</dbReference>
<evidence type="ECO:0000256" key="5">
    <source>
        <dbReference type="SAM" id="MobiDB-lite"/>
    </source>
</evidence>
<feature type="domain" description="BHLH" evidence="6">
    <location>
        <begin position="328"/>
        <end position="377"/>
    </location>
</feature>
<dbReference type="Proteomes" id="UP001229421">
    <property type="component" value="Unassembled WGS sequence"/>
</dbReference>
<dbReference type="Pfam" id="PF22754">
    <property type="entry name" value="bHLH-TF_ACT-like_plant"/>
    <property type="match status" value="1"/>
</dbReference>
<keyword evidence="4" id="KW-0539">Nucleus</keyword>
<organism evidence="7 8">
    <name type="scientific">Tagetes erecta</name>
    <name type="common">African marigold</name>
    <dbReference type="NCBI Taxonomy" id="13708"/>
    <lineage>
        <taxon>Eukaryota</taxon>
        <taxon>Viridiplantae</taxon>
        <taxon>Streptophyta</taxon>
        <taxon>Embryophyta</taxon>
        <taxon>Tracheophyta</taxon>
        <taxon>Spermatophyta</taxon>
        <taxon>Magnoliopsida</taxon>
        <taxon>eudicotyledons</taxon>
        <taxon>Gunneridae</taxon>
        <taxon>Pentapetalae</taxon>
        <taxon>asterids</taxon>
        <taxon>campanulids</taxon>
        <taxon>Asterales</taxon>
        <taxon>Asteraceae</taxon>
        <taxon>Asteroideae</taxon>
        <taxon>Heliantheae alliance</taxon>
        <taxon>Tageteae</taxon>
        <taxon>Tagetes</taxon>
    </lineage>
</organism>
<keyword evidence="8" id="KW-1185">Reference proteome</keyword>
<evidence type="ECO:0000313" key="8">
    <source>
        <dbReference type="Proteomes" id="UP001229421"/>
    </source>
</evidence>
<dbReference type="PANTHER" id="PTHR46266:SF4">
    <property type="entry name" value="TRANSCRIPTION FACTOR TT8"/>
    <property type="match status" value="1"/>
</dbReference>
<evidence type="ECO:0000256" key="2">
    <source>
        <dbReference type="ARBA" id="ARBA00023015"/>
    </source>
</evidence>
<dbReference type="EMBL" id="JAUHHV010000004">
    <property type="protein sequence ID" value="KAK1426699.1"/>
    <property type="molecule type" value="Genomic_DNA"/>
</dbReference>
<evidence type="ECO:0000256" key="3">
    <source>
        <dbReference type="ARBA" id="ARBA00023163"/>
    </source>
</evidence>
<dbReference type="AlphaFoldDB" id="A0AAD8KPU9"/>
<dbReference type="SUPFAM" id="SSF47459">
    <property type="entry name" value="HLH, helix-loop-helix DNA-binding domain"/>
    <property type="match status" value="1"/>
</dbReference>
<name>A0AAD8KPU9_TARER</name>